<comment type="similarity">
    <text evidence="13">Belongs to the peptidase M48 family.</text>
</comment>
<keyword evidence="9 13" id="KW-0482">Metalloprotease</keyword>
<evidence type="ECO:0000256" key="2">
    <source>
        <dbReference type="ARBA" id="ARBA00022670"/>
    </source>
</evidence>
<dbReference type="InterPro" id="IPR001915">
    <property type="entry name" value="Peptidase_M48"/>
</dbReference>
<keyword evidence="3 14" id="KW-0812">Transmembrane</keyword>
<dbReference type="EMBL" id="JAEUGD010000004">
    <property type="protein sequence ID" value="MBL6445299.1"/>
    <property type="molecule type" value="Genomic_DNA"/>
</dbReference>
<dbReference type="InterPro" id="IPR027057">
    <property type="entry name" value="CAXX_Prtase_1"/>
</dbReference>
<feature type="transmembrane region" description="Helical" evidence="14">
    <location>
        <begin position="6"/>
        <end position="24"/>
    </location>
</feature>
<evidence type="ECO:0000256" key="12">
    <source>
        <dbReference type="PIRSR" id="PIRSR627057-2"/>
    </source>
</evidence>
<evidence type="ECO:0000313" key="17">
    <source>
        <dbReference type="EMBL" id="MBL6445299.1"/>
    </source>
</evidence>
<feature type="active site" description="Proton donor" evidence="11">
    <location>
        <position position="358"/>
    </location>
</feature>
<dbReference type="InterPro" id="IPR032456">
    <property type="entry name" value="Peptidase_M48_N"/>
</dbReference>
<evidence type="ECO:0000256" key="5">
    <source>
        <dbReference type="ARBA" id="ARBA00022801"/>
    </source>
</evidence>
<dbReference type="RefSeq" id="WP_202854834.1">
    <property type="nucleotide sequence ID" value="NZ_JAEUGD010000004.1"/>
</dbReference>
<evidence type="ECO:0000256" key="8">
    <source>
        <dbReference type="ARBA" id="ARBA00022989"/>
    </source>
</evidence>
<feature type="binding site" evidence="12">
    <location>
        <position position="276"/>
    </location>
    <ligand>
        <name>Zn(2+)</name>
        <dbReference type="ChEBI" id="CHEBI:29105"/>
        <note>catalytic</note>
    </ligand>
</feature>
<proteinExistence type="inferred from homology"/>
<evidence type="ECO:0000256" key="7">
    <source>
        <dbReference type="ARBA" id="ARBA00022833"/>
    </source>
</evidence>
<dbReference type="AlphaFoldDB" id="A0A937FTE9"/>
<evidence type="ECO:0000256" key="4">
    <source>
        <dbReference type="ARBA" id="ARBA00022723"/>
    </source>
</evidence>
<keyword evidence="7 12" id="KW-0862">Zinc</keyword>
<keyword evidence="2 13" id="KW-0645">Protease</keyword>
<protein>
    <submittedName>
        <fullName evidence="17">M48 family metallopeptidase</fullName>
    </submittedName>
</protein>
<gene>
    <name evidence="17" type="ORF">JMN32_03200</name>
</gene>
<keyword evidence="6" id="KW-0256">Endoplasmic reticulum</keyword>
<feature type="domain" description="Peptidase M48" evidence="15">
    <location>
        <begin position="206"/>
        <end position="410"/>
    </location>
</feature>
<comment type="subcellular location">
    <subcellularLocation>
        <location evidence="1">Endoplasmic reticulum membrane</location>
        <topology evidence="1">Multi-pass membrane protein</topology>
    </subcellularLocation>
</comment>
<feature type="transmembrane region" description="Helical" evidence="14">
    <location>
        <begin position="149"/>
        <end position="168"/>
    </location>
</feature>
<feature type="domain" description="CAAX prenyl protease 1 N-terminal" evidence="16">
    <location>
        <begin position="29"/>
        <end position="203"/>
    </location>
</feature>
<evidence type="ECO:0000256" key="14">
    <source>
        <dbReference type="SAM" id="Phobius"/>
    </source>
</evidence>
<sequence length="413" mass="46544">MSPETILIIILAIITADFIFEQILDYVNLRSGKSELPEEVAAFYEKEKYAEAISYQRAQAKFSFFTSAISFITSFLLLSLGGFGYIDELLRPFFDNEIFLALAYFGVLYVVSDLLTIPFQLYDTFVIEEKYGFNKTTAGTFVGDKLKGYLLGMIIGGLLMGLLLYLILNMGQGFWIYFWIAIAIFTLFANMFFTTLILPLYNKLTPLEEGELKTAIEDYSKRINFPLDNIFVIDGSKRSNKANAFFSGIGKKKKIVLYDTLIKNHSTEELVAILAHEVGHFKKKHIVFGFAISIIQTGVMLFIMSRMIFNENLSLALGAEQMGVHLNLIAFGLLFTPISKVIGILANIVSRKNEYEADAYANETYNGQALSNALKKLSVDSLSNLYPHSAYVFVHYSHPPLLKRLDAIKKSSL</sequence>
<dbReference type="Pfam" id="PF16491">
    <property type="entry name" value="Peptidase_M48_N"/>
    <property type="match status" value="1"/>
</dbReference>
<dbReference type="CDD" id="cd07343">
    <property type="entry name" value="M48A_Zmpste24p_like"/>
    <property type="match status" value="1"/>
</dbReference>
<evidence type="ECO:0000256" key="13">
    <source>
        <dbReference type="RuleBase" id="RU003983"/>
    </source>
</evidence>
<dbReference type="Pfam" id="PF01435">
    <property type="entry name" value="Peptidase_M48"/>
    <property type="match status" value="1"/>
</dbReference>
<dbReference type="Gene3D" id="3.30.2010.10">
    <property type="entry name" value="Metalloproteases ('zincins'), catalytic domain"/>
    <property type="match status" value="1"/>
</dbReference>
<feature type="active site" evidence="11">
    <location>
        <position position="277"/>
    </location>
</feature>
<evidence type="ECO:0000256" key="9">
    <source>
        <dbReference type="ARBA" id="ARBA00023049"/>
    </source>
</evidence>
<dbReference type="GO" id="GO:0004222">
    <property type="term" value="F:metalloendopeptidase activity"/>
    <property type="evidence" value="ECO:0007669"/>
    <property type="project" value="InterPro"/>
</dbReference>
<feature type="transmembrane region" description="Helical" evidence="14">
    <location>
        <begin position="174"/>
        <end position="198"/>
    </location>
</feature>
<dbReference type="FunFam" id="3.30.2010.10:FF:000002">
    <property type="entry name" value="CAAX prenyl protease"/>
    <property type="match status" value="1"/>
</dbReference>
<feature type="transmembrane region" description="Helical" evidence="14">
    <location>
        <begin position="98"/>
        <end position="122"/>
    </location>
</feature>
<keyword evidence="8 14" id="KW-1133">Transmembrane helix</keyword>
<evidence type="ECO:0000256" key="10">
    <source>
        <dbReference type="ARBA" id="ARBA00023136"/>
    </source>
</evidence>
<keyword evidence="5 13" id="KW-0378">Hydrolase</keyword>
<name>A0A937FTE9_9BACT</name>
<evidence type="ECO:0000259" key="16">
    <source>
        <dbReference type="Pfam" id="PF16491"/>
    </source>
</evidence>
<keyword evidence="18" id="KW-1185">Reference proteome</keyword>
<evidence type="ECO:0000256" key="3">
    <source>
        <dbReference type="ARBA" id="ARBA00022692"/>
    </source>
</evidence>
<evidence type="ECO:0000256" key="1">
    <source>
        <dbReference type="ARBA" id="ARBA00004477"/>
    </source>
</evidence>
<comment type="cofactor">
    <cofactor evidence="12 13">
        <name>Zn(2+)</name>
        <dbReference type="ChEBI" id="CHEBI:29105"/>
    </cofactor>
    <text evidence="12 13">Binds 1 zinc ion per subunit.</text>
</comment>
<feature type="transmembrane region" description="Helical" evidence="14">
    <location>
        <begin position="328"/>
        <end position="349"/>
    </location>
</feature>
<feature type="transmembrane region" description="Helical" evidence="14">
    <location>
        <begin position="62"/>
        <end position="86"/>
    </location>
</feature>
<accession>A0A937FTE9</accession>
<feature type="transmembrane region" description="Helical" evidence="14">
    <location>
        <begin position="286"/>
        <end position="308"/>
    </location>
</feature>
<feature type="binding site" evidence="12">
    <location>
        <position position="354"/>
    </location>
    <ligand>
        <name>Zn(2+)</name>
        <dbReference type="ChEBI" id="CHEBI:29105"/>
        <note>catalytic</note>
    </ligand>
</feature>
<keyword evidence="10 14" id="KW-0472">Membrane</keyword>
<reference evidence="17" key="1">
    <citation type="submission" date="2021-01" db="EMBL/GenBank/DDBJ databases">
        <title>Fulvivirga kasyanovii gen. nov., sp nov., a novel member of the phylum Bacteroidetes isolated from seawater in a mussel farm.</title>
        <authorList>
            <person name="Zhao L.-H."/>
            <person name="Wang Z.-J."/>
        </authorList>
    </citation>
    <scope>NUCLEOTIDE SEQUENCE</scope>
    <source>
        <strain evidence="17">29W222</strain>
    </source>
</reference>
<feature type="binding site" evidence="12">
    <location>
        <position position="280"/>
    </location>
    <ligand>
        <name>Zn(2+)</name>
        <dbReference type="ChEBI" id="CHEBI:29105"/>
        <note>catalytic</note>
    </ligand>
</feature>
<dbReference type="PANTHER" id="PTHR10120">
    <property type="entry name" value="CAAX PRENYL PROTEASE 1"/>
    <property type="match status" value="1"/>
</dbReference>
<dbReference type="Proteomes" id="UP000614216">
    <property type="component" value="Unassembled WGS sequence"/>
</dbReference>
<evidence type="ECO:0000313" key="18">
    <source>
        <dbReference type="Proteomes" id="UP000614216"/>
    </source>
</evidence>
<evidence type="ECO:0000256" key="11">
    <source>
        <dbReference type="PIRSR" id="PIRSR627057-1"/>
    </source>
</evidence>
<evidence type="ECO:0000259" key="15">
    <source>
        <dbReference type="Pfam" id="PF01435"/>
    </source>
</evidence>
<evidence type="ECO:0000256" key="6">
    <source>
        <dbReference type="ARBA" id="ARBA00022824"/>
    </source>
</evidence>
<keyword evidence="4 12" id="KW-0479">Metal-binding</keyword>
<dbReference type="GO" id="GO:0071586">
    <property type="term" value="P:CAAX-box protein processing"/>
    <property type="evidence" value="ECO:0007669"/>
    <property type="project" value="InterPro"/>
</dbReference>
<comment type="caution">
    <text evidence="17">The sequence shown here is derived from an EMBL/GenBank/DDBJ whole genome shotgun (WGS) entry which is preliminary data.</text>
</comment>
<dbReference type="GO" id="GO:0046872">
    <property type="term" value="F:metal ion binding"/>
    <property type="evidence" value="ECO:0007669"/>
    <property type="project" value="UniProtKB-KW"/>
</dbReference>
<organism evidence="17 18">
    <name type="scientific">Fulvivirga marina</name>
    <dbReference type="NCBI Taxonomy" id="2494733"/>
    <lineage>
        <taxon>Bacteria</taxon>
        <taxon>Pseudomonadati</taxon>
        <taxon>Bacteroidota</taxon>
        <taxon>Cytophagia</taxon>
        <taxon>Cytophagales</taxon>
        <taxon>Fulvivirgaceae</taxon>
        <taxon>Fulvivirga</taxon>
    </lineage>
</organism>